<dbReference type="PROSITE" id="PS51898">
    <property type="entry name" value="TYR_RECOMBINASE"/>
    <property type="match status" value="1"/>
</dbReference>
<keyword evidence="2" id="KW-0233">DNA recombination</keyword>
<keyword evidence="5" id="KW-1185">Reference proteome</keyword>
<dbReference type="InterPro" id="IPR002104">
    <property type="entry name" value="Integrase_catalytic"/>
</dbReference>
<protein>
    <submittedName>
        <fullName evidence="4">Tyrosine-type recombinase/integrase</fullName>
    </submittedName>
</protein>
<dbReference type="EMBL" id="JAOCQF010000002">
    <property type="protein sequence ID" value="MCT8330370.1"/>
    <property type="molecule type" value="Genomic_DNA"/>
</dbReference>
<evidence type="ECO:0000313" key="5">
    <source>
        <dbReference type="Proteomes" id="UP001205601"/>
    </source>
</evidence>
<accession>A0ABT2NN58</accession>
<evidence type="ECO:0000256" key="2">
    <source>
        <dbReference type="ARBA" id="ARBA00023172"/>
    </source>
</evidence>
<dbReference type="Gene3D" id="1.10.443.10">
    <property type="entry name" value="Intergrase catalytic core"/>
    <property type="match status" value="1"/>
</dbReference>
<dbReference type="Pfam" id="PF00589">
    <property type="entry name" value="Phage_integrase"/>
    <property type="match status" value="1"/>
</dbReference>
<proteinExistence type="predicted"/>
<dbReference type="PANTHER" id="PTHR30349:SF64">
    <property type="entry name" value="PROPHAGE INTEGRASE INTD-RELATED"/>
    <property type="match status" value="1"/>
</dbReference>
<gene>
    <name evidence="4" type="ORF">N5I32_12650</name>
</gene>
<keyword evidence="1" id="KW-0229">DNA integration</keyword>
<comment type="caution">
    <text evidence="4">The sequence shown here is derived from an EMBL/GenBank/DDBJ whole genome shotgun (WGS) entry which is preliminary data.</text>
</comment>
<dbReference type="Proteomes" id="UP001205601">
    <property type="component" value="Unassembled WGS sequence"/>
</dbReference>
<name>A0ABT2NN58_9RHOB</name>
<organism evidence="4 5">
    <name type="scientific">Albidovulum sediminis</name>
    <dbReference type="NCBI Taxonomy" id="3066345"/>
    <lineage>
        <taxon>Bacteria</taxon>
        <taxon>Pseudomonadati</taxon>
        <taxon>Pseudomonadota</taxon>
        <taxon>Alphaproteobacteria</taxon>
        <taxon>Rhodobacterales</taxon>
        <taxon>Paracoccaceae</taxon>
        <taxon>Albidovulum</taxon>
    </lineage>
</organism>
<reference evidence="5" key="1">
    <citation type="submission" date="2023-07" db="EMBL/GenBank/DDBJ databases">
        <title>Defluviimonas sediminis sp. nov., isolated from mangrove sediment.</title>
        <authorList>
            <person name="Liu L."/>
            <person name="Li J."/>
            <person name="Huang Y."/>
            <person name="Pan J."/>
            <person name="Li M."/>
        </authorList>
    </citation>
    <scope>NUCLEOTIDE SEQUENCE [LARGE SCALE GENOMIC DNA]</scope>
    <source>
        <strain evidence="5">FT324</strain>
    </source>
</reference>
<dbReference type="SUPFAM" id="SSF56349">
    <property type="entry name" value="DNA breaking-rejoining enzymes"/>
    <property type="match status" value="1"/>
</dbReference>
<evidence type="ECO:0000259" key="3">
    <source>
        <dbReference type="PROSITE" id="PS51898"/>
    </source>
</evidence>
<dbReference type="InterPro" id="IPR011010">
    <property type="entry name" value="DNA_brk_join_enz"/>
</dbReference>
<evidence type="ECO:0000256" key="1">
    <source>
        <dbReference type="ARBA" id="ARBA00022908"/>
    </source>
</evidence>
<evidence type="ECO:0000313" key="4">
    <source>
        <dbReference type="EMBL" id="MCT8330370.1"/>
    </source>
</evidence>
<sequence>MVDDFLSSAHMPRGARTREDYRLWALRFAEAFKDDPAALFEEPESRKEVDDWRRAWAHSPKQHDYAGTVVTRILNWARDDARAIRAHHCDKLKRLYEVNRSDIVWSASHRDAVCAIAPAWVRRILIAACETGLRPGDLIRLTRAHIQTTPKGQRIQLRTNKRKQMATLPVTPEMAAIIADTPDDRMLILTNASGEPLTEHRISEGLRQWRDKAGLTEDALGYSLRLYDTRGTAATRLLNHGLTLKEIAQHMGWSLRTAANMIEKYARVSPDETDTILHKLTTAQRTGTRTKV</sequence>
<dbReference type="PANTHER" id="PTHR30349">
    <property type="entry name" value="PHAGE INTEGRASE-RELATED"/>
    <property type="match status" value="1"/>
</dbReference>
<dbReference type="RefSeq" id="WP_261496238.1">
    <property type="nucleotide sequence ID" value="NZ_JAOCQF010000002.1"/>
</dbReference>
<dbReference type="InterPro" id="IPR013762">
    <property type="entry name" value="Integrase-like_cat_sf"/>
</dbReference>
<dbReference type="InterPro" id="IPR050090">
    <property type="entry name" value="Tyrosine_recombinase_XerCD"/>
</dbReference>
<feature type="domain" description="Tyr recombinase" evidence="3">
    <location>
        <begin position="91"/>
        <end position="278"/>
    </location>
</feature>